<dbReference type="AlphaFoldDB" id="A0A511N6D0"/>
<evidence type="ECO:0000313" key="5">
    <source>
        <dbReference type="Proteomes" id="UP000321306"/>
    </source>
</evidence>
<name>A0A511N6D0_DEIC1</name>
<dbReference type="GO" id="GO:0005829">
    <property type="term" value="C:cytosol"/>
    <property type="evidence" value="ECO:0007669"/>
    <property type="project" value="TreeGrafter"/>
</dbReference>
<dbReference type="Proteomes" id="UP000321306">
    <property type="component" value="Unassembled WGS sequence"/>
</dbReference>
<evidence type="ECO:0000313" key="4">
    <source>
        <dbReference type="EMBL" id="GEM48405.1"/>
    </source>
</evidence>
<reference evidence="4 5" key="1">
    <citation type="submission" date="2019-07" db="EMBL/GenBank/DDBJ databases">
        <title>Whole genome shotgun sequence of Deinococcus cellulosilyticus NBRC 106333.</title>
        <authorList>
            <person name="Hosoyama A."/>
            <person name="Uohara A."/>
            <person name="Ohji S."/>
            <person name="Ichikawa N."/>
        </authorList>
    </citation>
    <scope>NUCLEOTIDE SEQUENCE [LARGE SCALE GENOMIC DNA]</scope>
    <source>
        <strain evidence="4 5">NBRC 106333</strain>
    </source>
</reference>
<evidence type="ECO:0000259" key="3">
    <source>
        <dbReference type="Pfam" id="PF02525"/>
    </source>
</evidence>
<dbReference type="SUPFAM" id="SSF52218">
    <property type="entry name" value="Flavoproteins"/>
    <property type="match status" value="1"/>
</dbReference>
<dbReference type="InterPro" id="IPR003680">
    <property type="entry name" value="Flavodoxin_fold"/>
</dbReference>
<comment type="caution">
    <text evidence="4">The sequence shown here is derived from an EMBL/GenBank/DDBJ whole genome shotgun (WGS) entry which is preliminary data.</text>
</comment>
<dbReference type="Pfam" id="PF02525">
    <property type="entry name" value="Flavodoxin_2"/>
    <property type="match status" value="1"/>
</dbReference>
<gene>
    <name evidence="4" type="ORF">DC3_40400</name>
</gene>
<comment type="similarity">
    <text evidence="1">Belongs to the NAD(P)H dehydrogenase (quinone) family.</text>
</comment>
<protein>
    <submittedName>
        <fullName evidence="4">NAD(P)H dehydrogenase</fullName>
    </submittedName>
</protein>
<dbReference type="InterPro" id="IPR051545">
    <property type="entry name" value="NAD(P)H_dehydrogenase_qn"/>
</dbReference>
<dbReference type="EMBL" id="BJXB01000020">
    <property type="protein sequence ID" value="GEM48405.1"/>
    <property type="molecule type" value="Genomic_DNA"/>
</dbReference>
<evidence type="ECO:0000256" key="2">
    <source>
        <dbReference type="ARBA" id="ARBA00023002"/>
    </source>
</evidence>
<keyword evidence="5" id="KW-1185">Reference proteome</keyword>
<dbReference type="RefSeq" id="WP_146887458.1">
    <property type="nucleotide sequence ID" value="NZ_BJXB01000020.1"/>
</dbReference>
<evidence type="ECO:0000256" key="1">
    <source>
        <dbReference type="ARBA" id="ARBA00006252"/>
    </source>
</evidence>
<proteinExistence type="inferred from homology"/>
<keyword evidence="2" id="KW-0560">Oxidoreductase</keyword>
<organism evidence="4 5">
    <name type="scientific">Deinococcus cellulosilyticus (strain DSM 18568 / NBRC 106333 / KACC 11606 / 5516J-15)</name>
    <dbReference type="NCBI Taxonomy" id="1223518"/>
    <lineage>
        <taxon>Bacteria</taxon>
        <taxon>Thermotogati</taxon>
        <taxon>Deinococcota</taxon>
        <taxon>Deinococci</taxon>
        <taxon>Deinococcales</taxon>
        <taxon>Deinococcaceae</taxon>
        <taxon>Deinococcus</taxon>
    </lineage>
</organism>
<dbReference type="GO" id="GO:0003955">
    <property type="term" value="F:NAD(P)H dehydrogenase (quinone) activity"/>
    <property type="evidence" value="ECO:0007669"/>
    <property type="project" value="TreeGrafter"/>
</dbReference>
<dbReference type="InterPro" id="IPR029039">
    <property type="entry name" value="Flavoprotein-like_sf"/>
</dbReference>
<dbReference type="OrthoDB" id="9798454at2"/>
<feature type="domain" description="Flavodoxin-like fold" evidence="3">
    <location>
        <begin position="1"/>
        <end position="187"/>
    </location>
</feature>
<dbReference type="PANTHER" id="PTHR10204:SF34">
    <property type="entry name" value="NAD(P)H DEHYDROGENASE [QUINONE] 1 ISOFORM 1"/>
    <property type="match status" value="1"/>
</dbReference>
<sequence>MKTLILYAHPFETSFNHAVLEVVKGTLKSHQAEVVVRPLYQLNFQPIASPTDFEALTAGETRADVREEQDWVQWADGIILIYPVWWTGMPAILKGYFDRVFTPGFAYRYEDGIKHRLLQGKQGLIFSTTGATREACEKGMFEAMNRTVDEGIFQFSGIAVRGHHYMSNLPGSTAEEREKMLLEVEQKVTELFYPSVVSRSKGLTASGCF</sequence>
<accession>A0A511N6D0</accession>
<dbReference type="Gene3D" id="3.40.50.360">
    <property type="match status" value="1"/>
</dbReference>
<dbReference type="PANTHER" id="PTHR10204">
    <property type="entry name" value="NAD P H OXIDOREDUCTASE-RELATED"/>
    <property type="match status" value="1"/>
</dbReference>